<evidence type="ECO:0000256" key="3">
    <source>
        <dbReference type="ARBA" id="ARBA00023008"/>
    </source>
</evidence>
<evidence type="ECO:0000313" key="5">
    <source>
        <dbReference type="EMBL" id="MCG2587637.1"/>
    </source>
</evidence>
<keyword evidence="6" id="KW-1185">Reference proteome</keyword>
<dbReference type="PROSITE" id="PS50857">
    <property type="entry name" value="COX2_CUA"/>
    <property type="match status" value="1"/>
</dbReference>
<dbReference type="RefSeq" id="WP_237852480.1">
    <property type="nucleotide sequence ID" value="NZ_JAKLWS010000003.1"/>
</dbReference>
<dbReference type="Proteomes" id="UP001165366">
    <property type="component" value="Unassembled WGS sequence"/>
</dbReference>
<keyword evidence="2" id="KW-0479">Metal-binding</keyword>
<dbReference type="InterPro" id="IPR008972">
    <property type="entry name" value="Cupredoxin"/>
</dbReference>
<evidence type="ECO:0000256" key="2">
    <source>
        <dbReference type="ARBA" id="ARBA00022723"/>
    </source>
</evidence>
<dbReference type="InterPro" id="IPR051403">
    <property type="entry name" value="NosZ/Cyto_c_oxidase_sub2"/>
</dbReference>
<keyword evidence="3" id="KW-0186">Copper</keyword>
<evidence type="ECO:0000259" key="4">
    <source>
        <dbReference type="PROSITE" id="PS50857"/>
    </source>
</evidence>
<comment type="subcellular location">
    <subcellularLocation>
        <location evidence="1">Cell envelope</location>
    </subcellularLocation>
</comment>
<dbReference type="PANTHER" id="PTHR42838:SF2">
    <property type="entry name" value="NITROUS-OXIDE REDUCTASE"/>
    <property type="match status" value="1"/>
</dbReference>
<proteinExistence type="predicted"/>
<organism evidence="5 6">
    <name type="scientific">Rhodohalobacter sulfatireducens</name>
    <dbReference type="NCBI Taxonomy" id="2911366"/>
    <lineage>
        <taxon>Bacteria</taxon>
        <taxon>Pseudomonadati</taxon>
        <taxon>Balneolota</taxon>
        <taxon>Balneolia</taxon>
        <taxon>Balneolales</taxon>
        <taxon>Balneolaceae</taxon>
        <taxon>Rhodohalobacter</taxon>
    </lineage>
</organism>
<dbReference type="InterPro" id="IPR034214">
    <property type="entry name" value="Ba3_CcO_II_C"/>
</dbReference>
<gene>
    <name evidence="5" type="ORF">L6773_03600</name>
</gene>
<dbReference type="Gene3D" id="2.60.40.420">
    <property type="entry name" value="Cupredoxins - blue copper proteins"/>
    <property type="match status" value="1"/>
</dbReference>
<evidence type="ECO:0000256" key="1">
    <source>
        <dbReference type="ARBA" id="ARBA00004196"/>
    </source>
</evidence>
<reference evidence="5" key="1">
    <citation type="submission" date="2022-01" db="EMBL/GenBank/DDBJ databases">
        <authorList>
            <person name="Wang Y."/>
        </authorList>
    </citation>
    <scope>NUCLEOTIDE SEQUENCE</scope>
    <source>
        <strain evidence="5">WB101</strain>
    </source>
</reference>
<dbReference type="InterPro" id="IPR002429">
    <property type="entry name" value="CcO_II-like_C"/>
</dbReference>
<accession>A0ABS9K9W1</accession>
<dbReference type="EMBL" id="JAKLWS010000003">
    <property type="protein sequence ID" value="MCG2587637.1"/>
    <property type="molecule type" value="Genomic_DNA"/>
</dbReference>
<protein>
    <submittedName>
        <fullName evidence="5">Cytochrome c oxidase subunit II</fullName>
    </submittedName>
</protein>
<dbReference type="SUPFAM" id="SSF49503">
    <property type="entry name" value="Cupredoxins"/>
    <property type="match status" value="1"/>
</dbReference>
<reference evidence="5" key="2">
    <citation type="submission" date="2024-05" db="EMBL/GenBank/DDBJ databases">
        <title>Rhodohalobacter halophilus gen. nov., sp. nov., a moderately halophilic member of the family Balneolaceae.</title>
        <authorList>
            <person name="Xia J."/>
        </authorList>
    </citation>
    <scope>NUCLEOTIDE SEQUENCE</scope>
    <source>
        <strain evidence="5">WB101</strain>
    </source>
</reference>
<feature type="domain" description="Cytochrome oxidase subunit II copper A binding" evidence="4">
    <location>
        <begin position="52"/>
        <end position="156"/>
    </location>
</feature>
<evidence type="ECO:0000313" key="6">
    <source>
        <dbReference type="Proteomes" id="UP001165366"/>
    </source>
</evidence>
<name>A0ABS9K9W1_9BACT</name>
<comment type="caution">
    <text evidence="5">The sequence shown here is derived from an EMBL/GenBank/DDBJ whole genome shotgun (WGS) entry which is preliminary data.</text>
</comment>
<dbReference type="PANTHER" id="PTHR42838">
    <property type="entry name" value="CYTOCHROME C OXIDASE SUBUNIT II"/>
    <property type="match status" value="1"/>
</dbReference>
<dbReference type="Pfam" id="PF00116">
    <property type="entry name" value="COX2"/>
    <property type="match status" value="1"/>
</dbReference>
<dbReference type="CDD" id="cd13913">
    <property type="entry name" value="ba3_CcO_II_C"/>
    <property type="match status" value="1"/>
</dbReference>
<sequence>MDKSEKMALSLSGMLLVLFFGAIMYAAVVEDIQVPTCITDMEPFTSDTLFQSGPETYELQMVARMWAFQPSTVRLPVGSTVDMYLTSQDITHGFMIENKNVNLMAVPGAVNYIQVTFDEPGEYFFACHEFCGAAHHTMSGRIIIEEEGVAGNQMGALQ</sequence>